<reference evidence="3" key="1">
    <citation type="submission" date="2017-02" db="EMBL/GenBank/DDBJ databases">
        <authorList>
            <person name="Tafer H."/>
            <person name="Lopandic K."/>
        </authorList>
    </citation>
    <scope>NUCLEOTIDE SEQUENCE [LARGE SCALE GENOMIC DNA]</scope>
    <source>
        <strain evidence="3">CBS 366.77</strain>
    </source>
</reference>
<dbReference type="OrthoDB" id="412874at2759"/>
<feature type="region of interest" description="Disordered" evidence="1">
    <location>
        <begin position="269"/>
        <end position="289"/>
    </location>
</feature>
<evidence type="ECO:0000313" key="3">
    <source>
        <dbReference type="Proteomes" id="UP000266188"/>
    </source>
</evidence>
<feature type="compositionally biased region" description="Acidic residues" evidence="1">
    <location>
        <begin position="276"/>
        <end position="289"/>
    </location>
</feature>
<evidence type="ECO:0008006" key="4">
    <source>
        <dbReference type="Google" id="ProtNLM"/>
    </source>
</evidence>
<dbReference type="Proteomes" id="UP000266188">
    <property type="component" value="Unassembled WGS sequence"/>
</dbReference>
<protein>
    <recommendedName>
        <fullName evidence="4">Lysine-specific metallo-endopeptidase domain-containing protein</fullName>
    </recommendedName>
</protein>
<sequence>MISRSEDLKDYLKSYPTELPADDHVLSALYTFQAIFRAVNFADIHELHDAEEDIDGLISTAESLRTALENTNPPIWELYCRDTDWLHHIQGYSYWDDRPAERGGQKTMDLTSIEGSCDDNKNLVAFMTFDARNNPAVPVEAITFCSKSLDGFTTETLQEMQRQSFATGNMHIEQVALDKMSLSLIHEMSHSRAVLGSTDAYIDATYENDNGDKETAYGWKAITTLRRQSTKDALDNADSFAYYVAAMYLDNNDWASGFAYTFEDLRQAVSAPQEGEGSDSGDDSDGSDY</sequence>
<evidence type="ECO:0000313" key="2">
    <source>
        <dbReference type="EMBL" id="RJE24638.1"/>
    </source>
</evidence>
<dbReference type="Gene3D" id="3.40.390.10">
    <property type="entry name" value="Collagenase (Catalytic Domain)"/>
    <property type="match status" value="1"/>
</dbReference>
<name>A0A3A2ZN19_9EURO</name>
<proteinExistence type="predicted"/>
<comment type="caution">
    <text evidence="2">The sequence shown here is derived from an EMBL/GenBank/DDBJ whole genome shotgun (WGS) entry which is preliminary data.</text>
</comment>
<evidence type="ECO:0000256" key="1">
    <source>
        <dbReference type="SAM" id="MobiDB-lite"/>
    </source>
</evidence>
<dbReference type="EMBL" id="MVGC01000073">
    <property type="protein sequence ID" value="RJE24638.1"/>
    <property type="molecule type" value="Genomic_DNA"/>
</dbReference>
<organism evidence="2 3">
    <name type="scientific">Aspergillus sclerotialis</name>
    <dbReference type="NCBI Taxonomy" id="2070753"/>
    <lineage>
        <taxon>Eukaryota</taxon>
        <taxon>Fungi</taxon>
        <taxon>Dikarya</taxon>
        <taxon>Ascomycota</taxon>
        <taxon>Pezizomycotina</taxon>
        <taxon>Eurotiomycetes</taxon>
        <taxon>Eurotiomycetidae</taxon>
        <taxon>Eurotiales</taxon>
        <taxon>Aspergillaceae</taxon>
        <taxon>Aspergillus</taxon>
        <taxon>Aspergillus subgen. Polypaecilum</taxon>
    </lineage>
</organism>
<accession>A0A3A2ZN19</accession>
<dbReference type="AlphaFoldDB" id="A0A3A2ZN19"/>
<dbReference type="GO" id="GO:0008237">
    <property type="term" value="F:metallopeptidase activity"/>
    <property type="evidence" value="ECO:0007669"/>
    <property type="project" value="InterPro"/>
</dbReference>
<keyword evidence="3" id="KW-1185">Reference proteome</keyword>
<dbReference type="SUPFAM" id="SSF55486">
    <property type="entry name" value="Metalloproteases ('zincins'), catalytic domain"/>
    <property type="match status" value="1"/>
</dbReference>
<dbReference type="InterPro" id="IPR024079">
    <property type="entry name" value="MetalloPept_cat_dom_sf"/>
</dbReference>
<gene>
    <name evidence="2" type="ORF">PHISCL_03004</name>
</gene>